<dbReference type="PANTHER" id="PTHR38118:SF2">
    <property type="entry name" value="CDP-ALCOHOL PHOSPHATIDYLTRANSFERASE PROTEIN"/>
    <property type="match status" value="1"/>
</dbReference>
<feature type="signal peptide" evidence="2">
    <location>
        <begin position="1"/>
        <end position="20"/>
    </location>
</feature>
<evidence type="ECO:0000259" key="3">
    <source>
        <dbReference type="Pfam" id="PF24808"/>
    </source>
</evidence>
<dbReference type="AlphaFoldDB" id="A0A1W5DAG8"/>
<reference evidence="5" key="1">
    <citation type="submission" date="2017-03" db="EMBL/GenBank/DDBJ databases">
        <authorList>
            <person name="Afonso C.L."/>
            <person name="Miller P.J."/>
            <person name="Scott M.A."/>
            <person name="Spackman E."/>
            <person name="Goraichik I."/>
            <person name="Dimitrov K.M."/>
            <person name="Suarez D.L."/>
            <person name="Swayne D.E."/>
        </authorList>
    </citation>
    <scope>NUCLEOTIDE SEQUENCE [LARGE SCALE GENOMIC DNA]</scope>
</reference>
<feature type="transmembrane region" description="Helical" evidence="1">
    <location>
        <begin position="180"/>
        <end position="204"/>
    </location>
</feature>
<dbReference type="OrthoDB" id="2439692at2759"/>
<keyword evidence="1" id="KW-1133">Transmembrane helix</keyword>
<dbReference type="InterPro" id="IPR056124">
    <property type="entry name" value="DUF7707"/>
</dbReference>
<dbReference type="EMBL" id="VXIT01000001">
    <property type="protein sequence ID" value="KAA6415292.1"/>
    <property type="molecule type" value="Genomic_DNA"/>
</dbReference>
<proteinExistence type="predicted"/>
<reference evidence="4 7" key="3">
    <citation type="submission" date="2019-09" db="EMBL/GenBank/DDBJ databases">
        <title>The hologenome of the rock-dwelling lichen Lasallia pustulata.</title>
        <authorList>
            <person name="Greshake Tzovaras B."/>
            <person name="Segers F."/>
            <person name="Bicker A."/>
            <person name="Dal Grande F."/>
            <person name="Otte J."/>
            <person name="Hankeln T."/>
            <person name="Schmitt I."/>
            <person name="Ebersberger I."/>
        </authorList>
    </citation>
    <scope>NUCLEOTIDE SEQUENCE [LARGE SCALE GENOMIC DNA]</scope>
    <source>
        <strain evidence="4">A1-1</strain>
    </source>
</reference>
<evidence type="ECO:0000256" key="2">
    <source>
        <dbReference type="SAM" id="SignalP"/>
    </source>
</evidence>
<dbReference type="EMBL" id="FWEW01003623">
    <property type="protein sequence ID" value="SLM40147.1"/>
    <property type="molecule type" value="Genomic_DNA"/>
</dbReference>
<accession>A0A1W5DAG8</accession>
<evidence type="ECO:0000313" key="5">
    <source>
        <dbReference type="EMBL" id="SLM40147.1"/>
    </source>
</evidence>
<dbReference type="Pfam" id="PF24808">
    <property type="entry name" value="DUF7707"/>
    <property type="match status" value="1"/>
</dbReference>
<organism evidence="5 6">
    <name type="scientific">Lasallia pustulata</name>
    <dbReference type="NCBI Taxonomy" id="136370"/>
    <lineage>
        <taxon>Eukaryota</taxon>
        <taxon>Fungi</taxon>
        <taxon>Dikarya</taxon>
        <taxon>Ascomycota</taxon>
        <taxon>Pezizomycotina</taxon>
        <taxon>Lecanoromycetes</taxon>
        <taxon>OSLEUM clade</taxon>
        <taxon>Umbilicariomycetidae</taxon>
        <taxon>Umbilicariales</taxon>
        <taxon>Umbilicariaceae</taxon>
        <taxon>Lasallia</taxon>
    </lineage>
</organism>
<evidence type="ECO:0000313" key="6">
    <source>
        <dbReference type="Proteomes" id="UP000192927"/>
    </source>
</evidence>
<dbReference type="Proteomes" id="UP000324767">
    <property type="component" value="Unassembled WGS sequence"/>
</dbReference>
<evidence type="ECO:0000313" key="4">
    <source>
        <dbReference type="EMBL" id="KAA6415292.1"/>
    </source>
</evidence>
<evidence type="ECO:0000256" key="1">
    <source>
        <dbReference type="SAM" id="Phobius"/>
    </source>
</evidence>
<dbReference type="PANTHER" id="PTHR38118">
    <property type="entry name" value="ANCHORED CELL WALL PROTEIN 11-RELATED"/>
    <property type="match status" value="1"/>
</dbReference>
<reference evidence="6" key="2">
    <citation type="submission" date="2017-03" db="EMBL/GenBank/DDBJ databases">
        <authorList>
            <person name="Sharma R."/>
            <person name="Thines M."/>
        </authorList>
    </citation>
    <scope>NUCLEOTIDE SEQUENCE [LARGE SCALE GENOMIC DNA]</scope>
</reference>
<keyword evidence="1" id="KW-0472">Membrane</keyword>
<keyword evidence="1" id="KW-0812">Transmembrane</keyword>
<evidence type="ECO:0000313" key="7">
    <source>
        <dbReference type="Proteomes" id="UP000324767"/>
    </source>
</evidence>
<dbReference type="Proteomes" id="UP000192927">
    <property type="component" value="Unassembled WGS sequence"/>
</dbReference>
<keyword evidence="2" id="KW-0732">Signal</keyword>
<gene>
    <name evidence="4" type="ORF">FRX48_00007</name>
</gene>
<name>A0A1W5DAG8_9LECA</name>
<sequence length="205" mass="21103">MSSLTAVVVIITTLASFCVSQSIDPNSVPLSTRQQWCNDQMSSCPLICLQLPGTTASPEANNCNATALTYSCVCSNGLQPNSSQYSQTLPYYLCTESNNQCVSNCTGDSACQSACRTSHPCGAQSPVRVTTTSTTDTMSATTTDGNAVFTTPGGVVYTGYVGSAATTTAASGQKRNANSLAIGLGQTYGVAVVFAGFLVGFACML</sequence>
<feature type="chain" id="PRO_5044566990" description="DUF7707 domain-containing protein" evidence="2">
    <location>
        <begin position="21"/>
        <end position="205"/>
    </location>
</feature>
<protein>
    <recommendedName>
        <fullName evidence="3">DUF7707 domain-containing protein</fullName>
    </recommendedName>
</protein>
<feature type="domain" description="DUF7707" evidence="3">
    <location>
        <begin position="22"/>
        <end position="126"/>
    </location>
</feature>
<keyword evidence="6" id="KW-1185">Reference proteome</keyword>